<name>A0A0C9Y6K5_9AGAM</name>
<dbReference type="EMBL" id="KN834073">
    <property type="protein sequence ID" value="KIK12531.1"/>
    <property type="molecule type" value="Genomic_DNA"/>
</dbReference>
<sequence length="61" mass="7038">PRLIICDIRAISRVIRLLDLDSQIDLDTRLFSPFAFIEDDIPRLDYPSSGSMHTYIGLFIL</sequence>
<dbReference type="HOGENOM" id="CLU_2929083_0_0_1"/>
<evidence type="ECO:0000313" key="1">
    <source>
        <dbReference type="EMBL" id="KIK12531.1"/>
    </source>
</evidence>
<accession>A0A0C9Y6K5</accession>
<proteinExistence type="predicted"/>
<reference evidence="1 2" key="1">
    <citation type="submission" date="2014-04" db="EMBL/GenBank/DDBJ databases">
        <authorList>
            <consortium name="DOE Joint Genome Institute"/>
            <person name="Kuo A."/>
            <person name="Kohler A."/>
            <person name="Costa M.D."/>
            <person name="Nagy L.G."/>
            <person name="Floudas D."/>
            <person name="Copeland A."/>
            <person name="Barry K.W."/>
            <person name="Cichocki N."/>
            <person name="Veneault-Fourrey C."/>
            <person name="LaButti K."/>
            <person name="Lindquist E.A."/>
            <person name="Lipzen A."/>
            <person name="Lundell T."/>
            <person name="Morin E."/>
            <person name="Murat C."/>
            <person name="Sun H."/>
            <person name="Tunlid A."/>
            <person name="Henrissat B."/>
            <person name="Grigoriev I.V."/>
            <person name="Hibbett D.S."/>
            <person name="Martin F."/>
            <person name="Nordberg H.P."/>
            <person name="Cantor M.N."/>
            <person name="Hua S.X."/>
        </authorList>
    </citation>
    <scope>NUCLEOTIDE SEQUENCE [LARGE SCALE GENOMIC DNA]</scope>
    <source>
        <strain evidence="1 2">441</strain>
    </source>
</reference>
<keyword evidence="2" id="KW-1185">Reference proteome</keyword>
<dbReference type="Proteomes" id="UP000054018">
    <property type="component" value="Unassembled WGS sequence"/>
</dbReference>
<dbReference type="AlphaFoldDB" id="A0A0C9Y6K5"/>
<feature type="non-terminal residue" evidence="1">
    <location>
        <position position="61"/>
    </location>
</feature>
<organism evidence="1 2">
    <name type="scientific">Pisolithus microcarpus 441</name>
    <dbReference type="NCBI Taxonomy" id="765257"/>
    <lineage>
        <taxon>Eukaryota</taxon>
        <taxon>Fungi</taxon>
        <taxon>Dikarya</taxon>
        <taxon>Basidiomycota</taxon>
        <taxon>Agaricomycotina</taxon>
        <taxon>Agaricomycetes</taxon>
        <taxon>Agaricomycetidae</taxon>
        <taxon>Boletales</taxon>
        <taxon>Sclerodermatineae</taxon>
        <taxon>Pisolithaceae</taxon>
        <taxon>Pisolithus</taxon>
    </lineage>
</organism>
<protein>
    <submittedName>
        <fullName evidence="1">Uncharacterized protein</fullName>
    </submittedName>
</protein>
<gene>
    <name evidence="1" type="ORF">PISMIDRAFT_647623</name>
</gene>
<evidence type="ECO:0000313" key="2">
    <source>
        <dbReference type="Proteomes" id="UP000054018"/>
    </source>
</evidence>
<reference evidence="2" key="2">
    <citation type="submission" date="2015-01" db="EMBL/GenBank/DDBJ databases">
        <title>Evolutionary Origins and Diversification of the Mycorrhizal Mutualists.</title>
        <authorList>
            <consortium name="DOE Joint Genome Institute"/>
            <consortium name="Mycorrhizal Genomics Consortium"/>
            <person name="Kohler A."/>
            <person name="Kuo A."/>
            <person name="Nagy L.G."/>
            <person name="Floudas D."/>
            <person name="Copeland A."/>
            <person name="Barry K.W."/>
            <person name="Cichocki N."/>
            <person name="Veneault-Fourrey C."/>
            <person name="LaButti K."/>
            <person name="Lindquist E.A."/>
            <person name="Lipzen A."/>
            <person name="Lundell T."/>
            <person name="Morin E."/>
            <person name="Murat C."/>
            <person name="Riley R."/>
            <person name="Ohm R."/>
            <person name="Sun H."/>
            <person name="Tunlid A."/>
            <person name="Henrissat B."/>
            <person name="Grigoriev I.V."/>
            <person name="Hibbett D.S."/>
            <person name="Martin F."/>
        </authorList>
    </citation>
    <scope>NUCLEOTIDE SEQUENCE [LARGE SCALE GENOMIC DNA]</scope>
    <source>
        <strain evidence="2">441</strain>
    </source>
</reference>